<name>A0A540WWA4_9BACT</name>
<keyword evidence="2" id="KW-0645">Protease</keyword>
<dbReference type="AlphaFoldDB" id="A0A540WWA4"/>
<dbReference type="Proteomes" id="UP000315369">
    <property type="component" value="Unassembled WGS sequence"/>
</dbReference>
<dbReference type="SUPFAM" id="SSF49464">
    <property type="entry name" value="Carboxypeptidase regulatory domain-like"/>
    <property type="match status" value="2"/>
</dbReference>
<dbReference type="Gene3D" id="2.60.40.1120">
    <property type="entry name" value="Carboxypeptidase-like, regulatory domain"/>
    <property type="match status" value="3"/>
</dbReference>
<dbReference type="SUPFAM" id="SSF49452">
    <property type="entry name" value="Starch-binding domain-like"/>
    <property type="match status" value="2"/>
</dbReference>
<comment type="caution">
    <text evidence="2">The sequence shown here is derived from an EMBL/GenBank/DDBJ whole genome shotgun (WGS) entry which is preliminary data.</text>
</comment>
<feature type="region of interest" description="Disordered" evidence="1">
    <location>
        <begin position="42"/>
        <end position="73"/>
    </location>
</feature>
<reference evidence="2 3" key="1">
    <citation type="submission" date="2019-06" db="EMBL/GenBank/DDBJ databases">
        <authorList>
            <person name="Livingstone P."/>
            <person name="Whitworth D."/>
        </authorList>
    </citation>
    <scope>NUCLEOTIDE SEQUENCE [LARGE SCALE GENOMIC DNA]</scope>
    <source>
        <strain evidence="2 3">AM401</strain>
    </source>
</reference>
<evidence type="ECO:0000313" key="3">
    <source>
        <dbReference type="Proteomes" id="UP000315369"/>
    </source>
</evidence>
<dbReference type="Pfam" id="PF13620">
    <property type="entry name" value="CarboxypepD_reg"/>
    <property type="match status" value="3"/>
</dbReference>
<dbReference type="InterPro" id="IPR013784">
    <property type="entry name" value="Carb-bd-like_fold"/>
</dbReference>
<keyword evidence="3" id="KW-1185">Reference proteome</keyword>
<gene>
    <name evidence="2" type="ORF">FJV41_24580</name>
</gene>
<keyword evidence="2" id="KW-0121">Carboxypeptidase</keyword>
<proteinExistence type="predicted"/>
<evidence type="ECO:0000313" key="2">
    <source>
        <dbReference type="EMBL" id="TQF13293.1"/>
    </source>
</evidence>
<dbReference type="OrthoDB" id="5499103at2"/>
<sequence>MKSASVVAIALGVVVLGFAVTRFSLGTPETLMAAPTVREASAQQSLSGAPDAGRTEAQAREVPAEGTTPDSQRAPAVLMEGLVTDVDGHPLAEATVAAMTPPRLSKDKARPSGEVQSKGEVQRFGDYESTRFETRTDAAGRFVLELPEAGPYILVAYGEDFVVTRLERVEAPVQDLRLVLHAGGHVEGTVVSARGEPLPEVALTLFAEGKKDRTTECMSDEEGRFVMRIVEPGRYTLRAVFNTGAPHRASRVVELRPKEQSTVVFRMDTGKSVSGVVVDEAGMPLGGAQVKAHSQRENYAQLNEQEHGIQLEDASSLTDEAGRFTVHHLLRGDSNLTVEKPGYVLRVATRGEDDAFDPLPEHQVAAGSTNVRLVLRYLGSIRGKLRRSDGTPIDRFTVNEESFQGDDGAFRLPIQQPGVTWLTLEAPGHTRIIREVRVERGQDVDLGTLVLEAGRWVRGRVVDATTSAPVENAQVVVRRSPSSQVDESSSAQAPELASAKTDPSGAFEFGPMEAGPLAMEISHSGYLPFQQSVGSGEETLEVVLSPGARLEGTVKDREGQPAKVMLRLSALGGQKLHRSGIVHVSEGSFSMGGLEPGEYVISLSSRYDFMGNPWSETQSGRYIPRRVTLAPNERRVLQLQEREGHSTLRLRVPRVTGTPPDDVALHQAVLVPGTLSPIRSYGRVERIKLELGVLGPAGVTSPEVVYDALPSGRYTFLLVGRNVKGGPYLLHAEELVVPEVGVLTKDLQPVWKPIEHIIL</sequence>
<feature type="compositionally biased region" description="Basic and acidic residues" evidence="1">
    <location>
        <begin position="53"/>
        <end position="63"/>
    </location>
</feature>
<keyword evidence="2" id="KW-0378">Hydrolase</keyword>
<dbReference type="InterPro" id="IPR008969">
    <property type="entry name" value="CarboxyPept-like_regulatory"/>
</dbReference>
<organism evidence="2 3">
    <name type="scientific">Myxococcus llanfairpwllgwyngyllgogerychwyrndrobwllllantysiliogogogochensis</name>
    <dbReference type="NCBI Taxonomy" id="2590453"/>
    <lineage>
        <taxon>Bacteria</taxon>
        <taxon>Pseudomonadati</taxon>
        <taxon>Myxococcota</taxon>
        <taxon>Myxococcia</taxon>
        <taxon>Myxococcales</taxon>
        <taxon>Cystobacterineae</taxon>
        <taxon>Myxococcaceae</taxon>
        <taxon>Myxococcus</taxon>
    </lineage>
</organism>
<dbReference type="GO" id="GO:0030246">
    <property type="term" value="F:carbohydrate binding"/>
    <property type="evidence" value="ECO:0007669"/>
    <property type="project" value="InterPro"/>
</dbReference>
<evidence type="ECO:0000256" key="1">
    <source>
        <dbReference type="SAM" id="MobiDB-lite"/>
    </source>
</evidence>
<protein>
    <submittedName>
        <fullName evidence="2">Carboxypeptidase regulatory-like domain-containing protein</fullName>
    </submittedName>
</protein>
<dbReference type="RefSeq" id="WP_141644982.1">
    <property type="nucleotide sequence ID" value="NZ_VIFM01000105.1"/>
</dbReference>
<dbReference type="GO" id="GO:0004180">
    <property type="term" value="F:carboxypeptidase activity"/>
    <property type="evidence" value="ECO:0007669"/>
    <property type="project" value="UniProtKB-KW"/>
</dbReference>
<accession>A0A540WWA4</accession>
<dbReference type="EMBL" id="VIFM01000105">
    <property type="protein sequence ID" value="TQF13293.1"/>
    <property type="molecule type" value="Genomic_DNA"/>
</dbReference>
<feature type="region of interest" description="Disordered" evidence="1">
    <location>
        <begin position="477"/>
        <end position="512"/>
    </location>
</feature>